<dbReference type="AlphaFoldDB" id="A0A645A057"/>
<proteinExistence type="predicted"/>
<protein>
    <submittedName>
        <fullName evidence="1">Uncharacterized protein</fullName>
    </submittedName>
</protein>
<accession>A0A645A057</accession>
<organism evidence="1">
    <name type="scientific">bioreactor metagenome</name>
    <dbReference type="NCBI Taxonomy" id="1076179"/>
    <lineage>
        <taxon>unclassified sequences</taxon>
        <taxon>metagenomes</taxon>
        <taxon>ecological metagenomes</taxon>
    </lineage>
</organism>
<gene>
    <name evidence="1" type="ORF">SDC9_92299</name>
</gene>
<comment type="caution">
    <text evidence="1">The sequence shown here is derived from an EMBL/GenBank/DDBJ whole genome shotgun (WGS) entry which is preliminary data.</text>
</comment>
<dbReference type="EMBL" id="VSSQ01010946">
    <property type="protein sequence ID" value="MPM45611.1"/>
    <property type="molecule type" value="Genomic_DNA"/>
</dbReference>
<reference evidence="1" key="1">
    <citation type="submission" date="2019-08" db="EMBL/GenBank/DDBJ databases">
        <authorList>
            <person name="Kucharzyk K."/>
            <person name="Murdoch R.W."/>
            <person name="Higgins S."/>
            <person name="Loffler F."/>
        </authorList>
    </citation>
    <scope>NUCLEOTIDE SEQUENCE</scope>
</reference>
<evidence type="ECO:0000313" key="1">
    <source>
        <dbReference type="EMBL" id="MPM45611.1"/>
    </source>
</evidence>
<name>A0A645A057_9ZZZZ</name>
<sequence length="172" mass="17738">MIESAVTDVVCPTVAAKHPNGLLDEQVFVIQQFAGELAGVAGADLAVLDPFRFPLGAGHVEAVLRGGDQTICRFAGTGCVVFLVEPVLCGGPEVVRRVLGCDHLVDDIDHAVSALRVGKHHTKTELCVVFKQRVGPSGAAALVVDRVGAGRRAAAVDGGAARCVGNDHAVAE</sequence>